<dbReference type="InterPro" id="IPR043141">
    <property type="entry name" value="Ribosomal_uL10-like_sf"/>
</dbReference>
<keyword evidence="4" id="KW-0687">Ribonucleoprotein</keyword>
<dbReference type="GO" id="GO:0005840">
    <property type="term" value="C:ribosome"/>
    <property type="evidence" value="ECO:0007669"/>
    <property type="project" value="UniProtKB-KW"/>
</dbReference>
<dbReference type="STRING" id="307972.A0A2G8LGG9"/>
<sequence length="143" mass="16165">MKAVNTRMKKPMHIMRAKLMKLTEYEKPKDMRPMAETCTVFLRSLEAKIEPAVLELLKVAKRSGRIHLLGGLVEDRFMSPKQMQEYSLSPSLEVARGQLAGILNSSLSRTHSLLQSNQQNLATNLEQLAKGKVNTDNKEETEV</sequence>
<accession>A0A2G8LGG9</accession>
<keyword evidence="5" id="KW-1185">Reference proteome</keyword>
<evidence type="ECO:0000313" key="5">
    <source>
        <dbReference type="Proteomes" id="UP000230750"/>
    </source>
</evidence>
<evidence type="ECO:0000256" key="1">
    <source>
        <dbReference type="ARBA" id="ARBA00008889"/>
    </source>
</evidence>
<comment type="similarity">
    <text evidence="1">Belongs to the universal ribosomal protein uL10 family.</text>
</comment>
<dbReference type="Gene3D" id="6.10.250.290">
    <property type="match status" value="1"/>
</dbReference>
<comment type="caution">
    <text evidence="4">The sequence shown here is derived from an EMBL/GenBank/DDBJ whole genome shotgun (WGS) entry which is preliminary data.</text>
</comment>
<dbReference type="InterPro" id="IPR047865">
    <property type="entry name" value="Ribosomal_uL10_bac_type"/>
</dbReference>
<evidence type="ECO:0000256" key="2">
    <source>
        <dbReference type="ARBA" id="ARBA00035707"/>
    </source>
</evidence>
<name>A0A2G8LGG9_STIJA</name>
<evidence type="ECO:0000256" key="3">
    <source>
        <dbReference type="ARBA" id="ARBA00035716"/>
    </source>
</evidence>
<protein>
    <recommendedName>
        <fullName evidence="2">Large ribosomal subunit protein uL10m</fullName>
    </recommendedName>
    <alternativeName>
        <fullName evidence="3">39S ribosomal protein L10, mitochondrial</fullName>
    </alternativeName>
</protein>
<dbReference type="EMBL" id="MRZV01000085">
    <property type="protein sequence ID" value="PIK59345.1"/>
    <property type="molecule type" value="Genomic_DNA"/>
</dbReference>
<keyword evidence="4" id="KW-0689">Ribosomal protein</keyword>
<reference evidence="4 5" key="1">
    <citation type="journal article" date="2017" name="PLoS Biol.">
        <title>The sea cucumber genome provides insights into morphological evolution and visceral regeneration.</title>
        <authorList>
            <person name="Zhang X."/>
            <person name="Sun L."/>
            <person name="Yuan J."/>
            <person name="Sun Y."/>
            <person name="Gao Y."/>
            <person name="Zhang L."/>
            <person name="Li S."/>
            <person name="Dai H."/>
            <person name="Hamel J.F."/>
            <person name="Liu C."/>
            <person name="Yu Y."/>
            <person name="Liu S."/>
            <person name="Lin W."/>
            <person name="Guo K."/>
            <person name="Jin S."/>
            <person name="Xu P."/>
            <person name="Storey K.B."/>
            <person name="Huan P."/>
            <person name="Zhang T."/>
            <person name="Zhou Y."/>
            <person name="Zhang J."/>
            <person name="Lin C."/>
            <person name="Li X."/>
            <person name="Xing L."/>
            <person name="Huo D."/>
            <person name="Sun M."/>
            <person name="Wang L."/>
            <person name="Mercier A."/>
            <person name="Li F."/>
            <person name="Yang H."/>
            <person name="Xiang J."/>
        </authorList>
    </citation>
    <scope>NUCLEOTIDE SEQUENCE [LARGE SCALE GENOMIC DNA]</scope>
    <source>
        <strain evidence="4">Shaxun</strain>
        <tissue evidence="4">Muscle</tissue>
    </source>
</reference>
<dbReference type="PANTHER" id="PTHR11560">
    <property type="entry name" value="39S RIBOSOMAL PROTEIN L10, MITOCHONDRIAL"/>
    <property type="match status" value="1"/>
</dbReference>
<dbReference type="Gene3D" id="3.30.70.1730">
    <property type="match status" value="1"/>
</dbReference>
<proteinExistence type="inferred from homology"/>
<dbReference type="AlphaFoldDB" id="A0A2G8LGG9"/>
<organism evidence="4 5">
    <name type="scientific">Stichopus japonicus</name>
    <name type="common">Sea cucumber</name>
    <dbReference type="NCBI Taxonomy" id="307972"/>
    <lineage>
        <taxon>Eukaryota</taxon>
        <taxon>Metazoa</taxon>
        <taxon>Echinodermata</taxon>
        <taxon>Eleutherozoa</taxon>
        <taxon>Echinozoa</taxon>
        <taxon>Holothuroidea</taxon>
        <taxon>Aspidochirotacea</taxon>
        <taxon>Aspidochirotida</taxon>
        <taxon>Stichopodidae</taxon>
        <taxon>Apostichopus</taxon>
    </lineage>
</organism>
<evidence type="ECO:0000313" key="4">
    <source>
        <dbReference type="EMBL" id="PIK59345.1"/>
    </source>
</evidence>
<dbReference type="OrthoDB" id="360689at2759"/>
<gene>
    <name evidence="4" type="ORF">BSL78_03716</name>
</gene>
<dbReference type="Proteomes" id="UP000230750">
    <property type="component" value="Unassembled WGS sequence"/>
</dbReference>
<dbReference type="SUPFAM" id="SSF160369">
    <property type="entry name" value="Ribosomal protein L10-like"/>
    <property type="match status" value="1"/>
</dbReference>